<keyword evidence="3" id="KW-1185">Reference proteome</keyword>
<dbReference type="Proteomes" id="UP000641932">
    <property type="component" value="Unassembled WGS sequence"/>
</dbReference>
<feature type="compositionally biased region" description="Polar residues" evidence="1">
    <location>
        <begin position="87"/>
        <end position="105"/>
    </location>
</feature>
<reference evidence="2" key="1">
    <citation type="journal article" date="2014" name="Int. J. Syst. Evol. Microbiol.">
        <title>Complete genome sequence of Corynebacterium casei LMG S-19264T (=DSM 44701T), isolated from a smear-ripened cheese.</title>
        <authorList>
            <consortium name="US DOE Joint Genome Institute (JGI-PGF)"/>
            <person name="Walter F."/>
            <person name="Albersmeier A."/>
            <person name="Kalinowski J."/>
            <person name="Ruckert C."/>
        </authorList>
    </citation>
    <scope>NUCLEOTIDE SEQUENCE</scope>
    <source>
        <strain evidence="2">CGMCC 4.7201</strain>
    </source>
</reference>
<comment type="caution">
    <text evidence="2">The sequence shown here is derived from an EMBL/GenBank/DDBJ whole genome shotgun (WGS) entry which is preliminary data.</text>
</comment>
<feature type="region of interest" description="Disordered" evidence="1">
    <location>
        <begin position="67"/>
        <end position="105"/>
    </location>
</feature>
<evidence type="ECO:0000313" key="2">
    <source>
        <dbReference type="EMBL" id="GGO91949.1"/>
    </source>
</evidence>
<reference evidence="2" key="2">
    <citation type="submission" date="2020-09" db="EMBL/GenBank/DDBJ databases">
        <authorList>
            <person name="Sun Q."/>
            <person name="Zhou Y."/>
        </authorList>
    </citation>
    <scope>NUCLEOTIDE SEQUENCE</scope>
    <source>
        <strain evidence="2">CGMCC 4.7201</strain>
    </source>
</reference>
<protein>
    <submittedName>
        <fullName evidence="2">Uncharacterized protein</fullName>
    </submittedName>
</protein>
<name>A0A917ZS21_9ACTN</name>
<accession>A0A917ZS21</accession>
<sequence>MPPSTQRQAPMVAEHCGVLRQTIMLATSSVVAAQQRGAAVFPDERVDEFIGGPGAVVRAGFGHEVAGPSDVVGPGRQEPAVAPVPAHSSTRPRGSTFTRSSVSVT</sequence>
<evidence type="ECO:0000313" key="3">
    <source>
        <dbReference type="Proteomes" id="UP000641932"/>
    </source>
</evidence>
<evidence type="ECO:0000256" key="1">
    <source>
        <dbReference type="SAM" id="MobiDB-lite"/>
    </source>
</evidence>
<dbReference type="AlphaFoldDB" id="A0A917ZS21"/>
<dbReference type="EMBL" id="BMMS01000017">
    <property type="protein sequence ID" value="GGO91949.1"/>
    <property type="molecule type" value="Genomic_DNA"/>
</dbReference>
<gene>
    <name evidence="2" type="ORF">GCM10012280_41010</name>
</gene>
<organism evidence="2 3">
    <name type="scientific">Wenjunlia tyrosinilytica</name>
    <dbReference type="NCBI Taxonomy" id="1544741"/>
    <lineage>
        <taxon>Bacteria</taxon>
        <taxon>Bacillati</taxon>
        <taxon>Actinomycetota</taxon>
        <taxon>Actinomycetes</taxon>
        <taxon>Kitasatosporales</taxon>
        <taxon>Streptomycetaceae</taxon>
        <taxon>Wenjunlia</taxon>
    </lineage>
</organism>
<proteinExistence type="predicted"/>